<keyword evidence="10" id="KW-1185">Reference proteome</keyword>
<feature type="region of interest" description="Disordered" evidence="4">
    <location>
        <begin position="1"/>
        <end position="24"/>
    </location>
</feature>
<dbReference type="Proteomes" id="UP000242715">
    <property type="component" value="Unassembled WGS sequence"/>
</dbReference>
<evidence type="ECO:0000259" key="7">
    <source>
        <dbReference type="Pfam" id="PF22936"/>
    </source>
</evidence>
<dbReference type="InterPro" id="IPR012337">
    <property type="entry name" value="RNaseH-like_sf"/>
</dbReference>
<keyword evidence="1" id="KW-0880">Kelch repeat</keyword>
<evidence type="ECO:0008006" key="11">
    <source>
        <dbReference type="Google" id="ProtNLM"/>
    </source>
</evidence>
<evidence type="ECO:0000256" key="3">
    <source>
        <dbReference type="ARBA" id="ARBA00022750"/>
    </source>
</evidence>
<dbReference type="SUPFAM" id="SSF56672">
    <property type="entry name" value="DNA/RNA polymerases"/>
    <property type="match status" value="1"/>
</dbReference>
<dbReference type="Gene3D" id="2.120.10.80">
    <property type="entry name" value="Kelch-type beta propeller"/>
    <property type="match status" value="1"/>
</dbReference>
<dbReference type="Pfam" id="PF07727">
    <property type="entry name" value="RVT_2"/>
    <property type="match status" value="1"/>
</dbReference>
<dbReference type="CDD" id="cd09272">
    <property type="entry name" value="RNase_HI_RT_Ty1"/>
    <property type="match status" value="1"/>
</dbReference>
<dbReference type="GO" id="GO:0005634">
    <property type="term" value="C:nucleus"/>
    <property type="evidence" value="ECO:0007669"/>
    <property type="project" value="TreeGrafter"/>
</dbReference>
<feature type="domain" description="GAG-pre-integrase" evidence="6">
    <location>
        <begin position="667"/>
        <end position="733"/>
    </location>
</feature>
<evidence type="ECO:0000259" key="6">
    <source>
        <dbReference type="Pfam" id="PF13976"/>
    </source>
</evidence>
<dbReference type="PANTHER" id="PTHR46122">
    <property type="entry name" value="GALACTOSE OXIDASE/KELCH REPEAT PROTEIN-RELATED"/>
    <property type="match status" value="1"/>
</dbReference>
<dbReference type="InterPro" id="IPR013103">
    <property type="entry name" value="RVT_2"/>
</dbReference>
<dbReference type="SUPFAM" id="SSF53098">
    <property type="entry name" value="Ribonuclease H-like"/>
    <property type="match status" value="1"/>
</dbReference>
<feature type="domain" description="Retrovirus-related Pol polyprotein from transposon TNT 1-94-like beta-barrel" evidence="7">
    <location>
        <begin position="605"/>
        <end position="654"/>
    </location>
</feature>
<gene>
    <name evidence="9" type="ORF">TSUD_192650</name>
</gene>
<sequence>MLKMPSEIPHDLMEEDTEKNVEHHGGDSRLLIPQITRDASIHCLLRLSRSDYGSIALLNRTFQSLIKTGELYQLRRKMGIVEHWIYFSCDVLKWEAFDTNRDRLIQLPEMSSNTCFMLSDKESLAVGTELLVFGRELTGPTIYKYSILTNSWLKGMKMNTPRCLFGSASNGEIAILAGGCDQLSNILRSSELYNSDTGTWEILPDMNTPRKMCSAVFMDGKFYVLGGVGVDKTSQLTCGEEFDLKTRKWRKIPNMCPPRNGRDGGNSFFGEAPPLIAVVNNVLFAADYAQQVVKRYVKDQNSWVTIGSLPNRVASFNGWGMAFKSCGDKLVVLGGLSLHGKMVTEINAWVVDEGAPQWNSLAITQSGSFVFNCARTWQNIAHLFNHPSPSSMATTSIAPANAMAEQLQLANESKLRDLKVKNYLFQAIDRSILETILTRETSKDIWDAMKRKYQGSSKVKCAQLQALRREFEILAMGEGETVKEYFARTLAIANRMTAHGERMEQLVIVEKILRSMTPKFNYVVCSIEESNDVTLLSVDELQSSLIVHEQRMKKQRDHIEEQALKASSSGRGSGRSSQSKEFLKEEEMLLMANSDSSDNGKEEAWYLYNGCSNHMVGNKEWLFEFDETFKESVKLDNDSKMVVEGKGNVKFNIAGLMLTTEMTMNRMYIVKAFVMRPKCLQVTKHEESSLWHQRYAHLSMKGLKILSNKHLVKGLPELKDIEDKCIGCLSGQQHRENIPKQANLRASQKLELVHSDICGPINPKSNGGNRSMISARGVPKKFWPEAVNWATYVMNRCPTFAVKDMTPEEAWSGSKPFVHHFRVFGCLAHTHVPDAHRKKLDGRSIKCVLLGVSEESKAYKLYDPAEKKIIVSRDMIFEETKDWDWDNKVVDKVNETVNYVSDSDDSNDVPPRVRRPPGYLRDYVNDREQQENEHDQLQHLGIALFSSSEDSLTYDEAIKSEKWKEAMNSEIQSIEANDTWELTTLPHGTKAIGVKWIFKTKYNEKARWDTIRTVLSLAAYEGWCVSQLDVKSAFLHGELVENVYVQQPLGYQKGNCDQVYKLKKALYGLRQAPRAWYSKLESYFAEEKFKKCSHEHTLFVKTDGKNNILIVSVYVDDLIYTGNNQHMMDDLKGSMKEKFVMTDLGRMKYFLGIEVNQGKQGIFIHQQKYASEILKRFGMQYCNKVCSPIVLGCRLVKDENGKATNATEYKQMIGCLMYLLATRPDLAFSVCLAARYMERPTELHVGTVKRILRYIRGTLSLGIMYKCKTDKGLTVQGWSDSDYAVTLSTTEAEFVSAASCACRCLWLRNVLDHLHLKQSECTLLNCDNSSSIKLSKNPIMHGRCKHIDVRYHFLRDLSRNGIIELKYCKSENQLADIMTKLLKLETFCRLREGMGMCELQNTNE</sequence>
<proteinExistence type="predicted"/>
<feature type="region of interest" description="Disordered" evidence="4">
    <location>
        <begin position="557"/>
        <end position="578"/>
    </location>
</feature>
<dbReference type="SUPFAM" id="SSF117281">
    <property type="entry name" value="Kelch motif"/>
    <property type="match status" value="1"/>
</dbReference>
<keyword evidence="2" id="KW-0677">Repeat</keyword>
<dbReference type="SMART" id="SM00612">
    <property type="entry name" value="Kelch"/>
    <property type="match status" value="2"/>
</dbReference>
<feature type="compositionally biased region" description="Basic and acidic residues" evidence="4">
    <location>
        <begin position="8"/>
        <end position="24"/>
    </location>
</feature>
<keyword evidence="3" id="KW-0378">Hydrolase</keyword>
<evidence type="ECO:0000259" key="8">
    <source>
        <dbReference type="Pfam" id="PF25597"/>
    </source>
</evidence>
<dbReference type="PANTHER" id="PTHR46122:SF9">
    <property type="entry name" value="F-BOX_KELCH-REPEAT PROTEIN"/>
    <property type="match status" value="1"/>
</dbReference>
<dbReference type="InterPro" id="IPR025724">
    <property type="entry name" value="GAG-pre-integrase_dom"/>
</dbReference>
<keyword evidence="3" id="KW-0645">Protease</keyword>
<dbReference type="InterPro" id="IPR015915">
    <property type="entry name" value="Kelch-typ_b-propeller"/>
</dbReference>
<evidence type="ECO:0000256" key="2">
    <source>
        <dbReference type="ARBA" id="ARBA00022737"/>
    </source>
</evidence>
<feature type="domain" description="Reverse transcriptase Ty1/copia-type" evidence="5">
    <location>
        <begin position="1006"/>
        <end position="1190"/>
    </location>
</feature>
<dbReference type="InterPro" id="IPR057670">
    <property type="entry name" value="SH3_retrovirus"/>
</dbReference>
<dbReference type="Pfam" id="PF13976">
    <property type="entry name" value="gag_pre-integrs"/>
    <property type="match status" value="1"/>
</dbReference>
<dbReference type="FunFam" id="2.120.10.80:FF:000007">
    <property type="entry name" value="F-box/kelch-repeat protein SKIP11"/>
    <property type="match status" value="1"/>
</dbReference>
<dbReference type="Pfam" id="PF25597">
    <property type="entry name" value="SH3_retrovirus"/>
    <property type="match status" value="1"/>
</dbReference>
<dbReference type="Pfam" id="PF14223">
    <property type="entry name" value="Retrotran_gag_2"/>
    <property type="match status" value="1"/>
</dbReference>
<dbReference type="OrthoDB" id="411498at2759"/>
<evidence type="ECO:0000259" key="5">
    <source>
        <dbReference type="Pfam" id="PF07727"/>
    </source>
</evidence>
<reference evidence="10" key="1">
    <citation type="journal article" date="2017" name="Front. Plant Sci.">
        <title>Climate Clever Clovers: New Paradigm to Reduce the Environmental Footprint of Ruminants by Breeding Low Methanogenic Forages Utilizing Haplotype Variation.</title>
        <authorList>
            <person name="Kaur P."/>
            <person name="Appels R."/>
            <person name="Bayer P.E."/>
            <person name="Keeble-Gagnere G."/>
            <person name="Wang J."/>
            <person name="Hirakawa H."/>
            <person name="Shirasawa K."/>
            <person name="Vercoe P."/>
            <person name="Stefanova K."/>
            <person name="Durmic Z."/>
            <person name="Nichols P."/>
            <person name="Revell C."/>
            <person name="Isobe S.N."/>
            <person name="Edwards D."/>
            <person name="Erskine W."/>
        </authorList>
    </citation>
    <scope>NUCLEOTIDE SEQUENCE [LARGE SCALE GENOMIC DNA]</scope>
    <source>
        <strain evidence="10">cv. Daliak</strain>
    </source>
</reference>
<dbReference type="InterPro" id="IPR006652">
    <property type="entry name" value="Kelch_1"/>
</dbReference>
<evidence type="ECO:0000313" key="9">
    <source>
        <dbReference type="EMBL" id="GAU49626.1"/>
    </source>
</evidence>
<dbReference type="GO" id="GO:0004190">
    <property type="term" value="F:aspartic-type endopeptidase activity"/>
    <property type="evidence" value="ECO:0007669"/>
    <property type="project" value="UniProtKB-KW"/>
</dbReference>
<evidence type="ECO:0000313" key="10">
    <source>
        <dbReference type="Proteomes" id="UP000242715"/>
    </source>
</evidence>
<feature type="domain" description="Retroviral polymerase SH3-like" evidence="8">
    <location>
        <begin position="826"/>
        <end position="888"/>
    </location>
</feature>
<name>A0A2Z6P1N7_TRISU</name>
<keyword evidence="3" id="KW-0064">Aspartyl protease</keyword>
<evidence type="ECO:0000256" key="4">
    <source>
        <dbReference type="SAM" id="MobiDB-lite"/>
    </source>
</evidence>
<evidence type="ECO:0000256" key="1">
    <source>
        <dbReference type="ARBA" id="ARBA00022441"/>
    </source>
</evidence>
<organism evidence="9 10">
    <name type="scientific">Trifolium subterraneum</name>
    <name type="common">Subterranean clover</name>
    <dbReference type="NCBI Taxonomy" id="3900"/>
    <lineage>
        <taxon>Eukaryota</taxon>
        <taxon>Viridiplantae</taxon>
        <taxon>Streptophyta</taxon>
        <taxon>Embryophyta</taxon>
        <taxon>Tracheophyta</taxon>
        <taxon>Spermatophyta</taxon>
        <taxon>Magnoliopsida</taxon>
        <taxon>eudicotyledons</taxon>
        <taxon>Gunneridae</taxon>
        <taxon>Pentapetalae</taxon>
        <taxon>rosids</taxon>
        <taxon>fabids</taxon>
        <taxon>Fabales</taxon>
        <taxon>Fabaceae</taxon>
        <taxon>Papilionoideae</taxon>
        <taxon>50 kb inversion clade</taxon>
        <taxon>NPAAA clade</taxon>
        <taxon>Hologalegina</taxon>
        <taxon>IRL clade</taxon>
        <taxon>Trifolieae</taxon>
        <taxon>Trifolium</taxon>
    </lineage>
</organism>
<feature type="compositionally biased region" description="Low complexity" evidence="4">
    <location>
        <begin position="567"/>
        <end position="578"/>
    </location>
</feature>
<dbReference type="InterPro" id="IPR054722">
    <property type="entry name" value="PolX-like_BBD"/>
</dbReference>
<protein>
    <recommendedName>
        <fullName evidence="11">F-box/kelch-repeat protein</fullName>
    </recommendedName>
</protein>
<dbReference type="EMBL" id="DF974599">
    <property type="protein sequence ID" value="GAU49626.1"/>
    <property type="molecule type" value="Genomic_DNA"/>
</dbReference>
<dbReference type="InterPro" id="IPR052439">
    <property type="entry name" value="F-box/Kelch-repeat"/>
</dbReference>
<accession>A0A2Z6P1N7</accession>
<dbReference type="Pfam" id="PF22936">
    <property type="entry name" value="Pol_BBD"/>
    <property type="match status" value="1"/>
</dbReference>
<dbReference type="Pfam" id="PF01344">
    <property type="entry name" value="Kelch_1"/>
    <property type="match status" value="2"/>
</dbReference>
<dbReference type="InterPro" id="IPR043502">
    <property type="entry name" value="DNA/RNA_pol_sf"/>
</dbReference>